<proteinExistence type="predicted"/>
<dbReference type="EMBL" id="FOTB01000004">
    <property type="protein sequence ID" value="SFK81473.1"/>
    <property type="molecule type" value="Genomic_DNA"/>
</dbReference>
<gene>
    <name evidence="2" type="ORF">AAT16_03625</name>
    <name evidence="3" type="ORF">SAMN05216235_1794</name>
</gene>
<dbReference type="Proteomes" id="UP000034029">
    <property type="component" value="Chromosome"/>
</dbReference>
<feature type="region of interest" description="Disordered" evidence="1">
    <location>
        <begin position="208"/>
        <end position="229"/>
    </location>
</feature>
<protein>
    <recommendedName>
        <fullName evidence="6">Calcineurin-like phosphoesterase domain-containing protein</fullName>
    </recommendedName>
</protein>
<reference evidence="4" key="2">
    <citation type="submission" date="2015-04" db="EMBL/GenBank/DDBJ databases">
        <title>Complete genome sequence of Salinicoccus halodurans strain H3B36, isolated from the Qaidam basin of China.</title>
        <authorList>
            <person name="Ma Y."/>
            <person name="Jiang K."/>
            <person name="Xue Y."/>
        </authorList>
    </citation>
    <scope>NUCLEOTIDE SEQUENCE [LARGE SCALE GENOMIC DNA]</scope>
    <source>
        <strain evidence="4">H3B36</strain>
    </source>
</reference>
<evidence type="ECO:0000313" key="5">
    <source>
        <dbReference type="Proteomes" id="UP000183090"/>
    </source>
</evidence>
<dbReference type="OrthoDB" id="9775118at2"/>
<dbReference type="InterPro" id="IPR029052">
    <property type="entry name" value="Metallo-depent_PP-like"/>
</dbReference>
<evidence type="ECO:0000256" key="1">
    <source>
        <dbReference type="SAM" id="MobiDB-lite"/>
    </source>
</evidence>
<sequence>MQEFFSISLIITQHLNRSLGGRQGVSLSKVSRYKRGLSHEENTHILLCDLGGSLGIDQDFSKPRNPAITCMNYMMYDFGVFNHQDLSNVSKLRRALSFSSFPWMNCNVTHPMTKEPFFGEPYNVFNINGMKLVVLSGYGGTFIPEEKAKNPNLHISGLGSSVKRWLRYIYDSVDPDYVIVCISDWSDEIDEVLQDMEGVGMLVTGSHLQEAGGDGEESSDAGGNGMTGNAVLSPRISASQYETYSVPEEGTVPLYHHRHNSQVMHISLNFKTRTSTYEYLGHSVSLIDQEVSQLSEDYNLLDLVHYHL</sequence>
<dbReference type="KEGG" id="shv:AAT16_03625"/>
<dbReference type="Gene3D" id="3.60.21.10">
    <property type="match status" value="1"/>
</dbReference>
<dbReference type="RefSeq" id="WP_046789578.1">
    <property type="nucleotide sequence ID" value="NZ_CP011366.1"/>
</dbReference>
<evidence type="ECO:0008006" key="6">
    <source>
        <dbReference type="Google" id="ProtNLM"/>
    </source>
</evidence>
<evidence type="ECO:0000313" key="2">
    <source>
        <dbReference type="EMBL" id="AKG73388.1"/>
    </source>
</evidence>
<name>A0A0F7HKY2_9STAP</name>
<dbReference type="Proteomes" id="UP000183090">
    <property type="component" value="Unassembled WGS sequence"/>
</dbReference>
<organism evidence="3 5">
    <name type="scientific">Salinicoccus halodurans</name>
    <dbReference type="NCBI Taxonomy" id="407035"/>
    <lineage>
        <taxon>Bacteria</taxon>
        <taxon>Bacillati</taxon>
        <taxon>Bacillota</taxon>
        <taxon>Bacilli</taxon>
        <taxon>Bacillales</taxon>
        <taxon>Staphylococcaceae</taxon>
        <taxon>Salinicoccus</taxon>
    </lineage>
</organism>
<accession>A0A0F7HKY2</accession>
<dbReference type="AlphaFoldDB" id="A0A0F7HKY2"/>
<dbReference type="EMBL" id="CP011366">
    <property type="protein sequence ID" value="AKG73388.1"/>
    <property type="molecule type" value="Genomic_DNA"/>
</dbReference>
<dbReference type="SUPFAM" id="SSF56300">
    <property type="entry name" value="Metallo-dependent phosphatases"/>
    <property type="match status" value="1"/>
</dbReference>
<evidence type="ECO:0000313" key="3">
    <source>
        <dbReference type="EMBL" id="SFK81473.1"/>
    </source>
</evidence>
<reference evidence="3 5" key="3">
    <citation type="submission" date="2016-10" db="EMBL/GenBank/DDBJ databases">
        <authorList>
            <person name="Varghese N."/>
            <person name="Submissions S."/>
        </authorList>
    </citation>
    <scope>NUCLEOTIDE SEQUENCE [LARGE SCALE GENOMIC DNA]</scope>
    <source>
        <strain evidence="3 5">CGMCC 1.6501</strain>
    </source>
</reference>
<reference evidence="2 4" key="1">
    <citation type="journal article" date="2015" name="Int. J. Syst. Evol. Microbiol.">
        <title>Complete genome sequence of Salinicoccus halodurans H3B36, isolated from the Qaidam Basin in China.</title>
        <authorList>
            <person name="Jiang K."/>
            <person name="Xue Y."/>
            <person name="Ma Y."/>
        </authorList>
    </citation>
    <scope>NUCLEOTIDE SEQUENCE [LARGE SCALE GENOMIC DNA]</scope>
    <source>
        <strain evidence="2 4">H3B36</strain>
    </source>
</reference>
<keyword evidence="4" id="KW-1185">Reference proteome</keyword>
<evidence type="ECO:0000313" key="4">
    <source>
        <dbReference type="Proteomes" id="UP000034029"/>
    </source>
</evidence>